<evidence type="ECO:0000256" key="13">
    <source>
        <dbReference type="PROSITE-ProRule" id="PRU00175"/>
    </source>
</evidence>
<comment type="caution">
    <text evidence="17">The sequence shown here is derived from an EMBL/GenBank/DDBJ whole genome shotgun (WGS) entry which is preliminary data.</text>
</comment>
<proteinExistence type="predicted"/>
<comment type="catalytic activity">
    <reaction evidence="1">
        <text>S-ubiquitinyl-[E2 ubiquitin-conjugating enzyme]-L-cysteine + [acceptor protein]-L-lysine = [E2 ubiquitin-conjugating enzyme]-L-cysteine + N(6)-ubiquitinyl-[acceptor protein]-L-lysine.</text>
        <dbReference type="EC" id="2.3.2.27"/>
    </reaction>
</comment>
<dbReference type="InterPro" id="IPR044600">
    <property type="entry name" value="ATL1/ATL16-like"/>
</dbReference>
<sequence length="238" mass="24457">MSSPNNADSPPVTAGLTEGATGEVATVVAIVLFLFTVITLILYIRAKHYPGIVAAGHYSRPPHHPRLDFAPNPSPPLRPVPLDAAVLGSLPVAVFRSRGFELDGGGPDCAVCLSELADGEAVRLLPKCGHGFHVGCIDMWFGSNSTCPLCRLPVGPAPSVVDESSSTNDVLLRICVHTNFDDDEGSSSTTCSSSSSSSSSSSLGKLEQGVVVIEIPSAPASSCVSGGETQVSSAIGEV</sequence>
<keyword evidence="7" id="KW-0479">Metal-binding</keyword>
<keyword evidence="12 15" id="KW-0472">Membrane</keyword>
<keyword evidence="11 15" id="KW-1133">Transmembrane helix</keyword>
<gene>
    <name evidence="17" type="ORF">M6B38_415675</name>
</gene>
<comment type="pathway">
    <text evidence="3">Protein modification; protein ubiquitination.</text>
</comment>
<dbReference type="EMBL" id="JANAVB010028196">
    <property type="protein sequence ID" value="KAJ6816763.1"/>
    <property type="molecule type" value="Genomic_DNA"/>
</dbReference>
<keyword evidence="18" id="KW-1185">Reference proteome</keyword>
<dbReference type="SMART" id="SM00184">
    <property type="entry name" value="RING"/>
    <property type="match status" value="1"/>
</dbReference>
<dbReference type="GO" id="GO:0016567">
    <property type="term" value="P:protein ubiquitination"/>
    <property type="evidence" value="ECO:0007669"/>
    <property type="project" value="InterPro"/>
</dbReference>
<evidence type="ECO:0000313" key="18">
    <source>
        <dbReference type="Proteomes" id="UP001140949"/>
    </source>
</evidence>
<evidence type="ECO:0000256" key="5">
    <source>
        <dbReference type="ARBA" id="ARBA00022679"/>
    </source>
</evidence>
<dbReference type="SUPFAM" id="SSF57850">
    <property type="entry name" value="RING/U-box"/>
    <property type="match status" value="1"/>
</dbReference>
<dbReference type="InterPro" id="IPR013083">
    <property type="entry name" value="Znf_RING/FYVE/PHD"/>
</dbReference>
<dbReference type="Gene3D" id="3.30.40.10">
    <property type="entry name" value="Zinc/RING finger domain, C3HC4 (zinc finger)"/>
    <property type="match status" value="1"/>
</dbReference>
<reference evidence="17" key="2">
    <citation type="submission" date="2023-04" db="EMBL/GenBank/DDBJ databases">
        <authorList>
            <person name="Bruccoleri R.E."/>
            <person name="Oakeley E.J."/>
            <person name="Faust A.-M."/>
            <person name="Dessus-Babus S."/>
            <person name="Altorfer M."/>
            <person name="Burckhardt D."/>
            <person name="Oertli M."/>
            <person name="Naumann U."/>
            <person name="Petersen F."/>
            <person name="Wong J."/>
        </authorList>
    </citation>
    <scope>NUCLEOTIDE SEQUENCE</scope>
    <source>
        <strain evidence="17">GSM-AAB239-AS_SAM_17_03QT</strain>
        <tissue evidence="17">Leaf</tissue>
    </source>
</reference>
<reference evidence="17" key="1">
    <citation type="journal article" date="2023" name="GigaByte">
        <title>Genome assembly of the bearded iris, Iris pallida Lam.</title>
        <authorList>
            <person name="Bruccoleri R.E."/>
            <person name="Oakeley E.J."/>
            <person name="Faust A.M.E."/>
            <person name="Altorfer M."/>
            <person name="Dessus-Babus S."/>
            <person name="Burckhardt D."/>
            <person name="Oertli M."/>
            <person name="Naumann U."/>
            <person name="Petersen F."/>
            <person name="Wong J."/>
        </authorList>
    </citation>
    <scope>NUCLEOTIDE SEQUENCE</scope>
    <source>
        <strain evidence="17">GSM-AAB239-AS_SAM_17_03QT</strain>
    </source>
</reference>
<feature type="transmembrane region" description="Helical" evidence="15">
    <location>
        <begin position="24"/>
        <end position="44"/>
    </location>
</feature>
<dbReference type="AlphaFoldDB" id="A0AAX6FKF9"/>
<keyword evidence="9" id="KW-0833">Ubl conjugation pathway</keyword>
<dbReference type="PANTHER" id="PTHR46913">
    <property type="entry name" value="RING-H2 FINGER PROTEIN ATL16"/>
    <property type="match status" value="1"/>
</dbReference>
<name>A0AAX6FKF9_IRIPA</name>
<keyword evidence="10" id="KW-0862">Zinc</keyword>
<feature type="region of interest" description="Disordered" evidence="14">
    <location>
        <begin position="182"/>
        <end position="204"/>
    </location>
</feature>
<keyword evidence="6 15" id="KW-0812">Transmembrane</keyword>
<keyword evidence="5" id="KW-0808">Transferase</keyword>
<evidence type="ECO:0000256" key="9">
    <source>
        <dbReference type="ARBA" id="ARBA00022786"/>
    </source>
</evidence>
<feature type="domain" description="RING-type" evidence="16">
    <location>
        <begin position="109"/>
        <end position="151"/>
    </location>
</feature>
<dbReference type="PROSITE" id="PS50089">
    <property type="entry name" value="ZF_RING_2"/>
    <property type="match status" value="1"/>
</dbReference>
<evidence type="ECO:0000256" key="10">
    <source>
        <dbReference type="ARBA" id="ARBA00022833"/>
    </source>
</evidence>
<dbReference type="Proteomes" id="UP001140949">
    <property type="component" value="Unassembled WGS sequence"/>
</dbReference>
<evidence type="ECO:0000256" key="15">
    <source>
        <dbReference type="SAM" id="Phobius"/>
    </source>
</evidence>
<evidence type="ECO:0000259" key="16">
    <source>
        <dbReference type="PROSITE" id="PS50089"/>
    </source>
</evidence>
<dbReference type="PANTHER" id="PTHR46913:SF1">
    <property type="entry name" value="RING-H2 FINGER PROTEIN ATL16"/>
    <property type="match status" value="1"/>
</dbReference>
<dbReference type="InterPro" id="IPR001841">
    <property type="entry name" value="Znf_RING"/>
</dbReference>
<evidence type="ECO:0000256" key="12">
    <source>
        <dbReference type="ARBA" id="ARBA00023136"/>
    </source>
</evidence>
<evidence type="ECO:0000256" key="6">
    <source>
        <dbReference type="ARBA" id="ARBA00022692"/>
    </source>
</evidence>
<dbReference type="GO" id="GO:0016020">
    <property type="term" value="C:membrane"/>
    <property type="evidence" value="ECO:0007669"/>
    <property type="project" value="UniProtKB-SubCell"/>
</dbReference>
<evidence type="ECO:0000256" key="8">
    <source>
        <dbReference type="ARBA" id="ARBA00022771"/>
    </source>
</evidence>
<keyword evidence="8 13" id="KW-0863">Zinc-finger</keyword>
<evidence type="ECO:0000256" key="2">
    <source>
        <dbReference type="ARBA" id="ARBA00004167"/>
    </source>
</evidence>
<evidence type="ECO:0000256" key="7">
    <source>
        <dbReference type="ARBA" id="ARBA00022723"/>
    </source>
</evidence>
<dbReference type="Pfam" id="PF13639">
    <property type="entry name" value="zf-RING_2"/>
    <property type="match status" value="1"/>
</dbReference>
<dbReference type="CDD" id="cd16461">
    <property type="entry name" value="RING-H2_EL5-like"/>
    <property type="match status" value="1"/>
</dbReference>
<evidence type="ECO:0000256" key="14">
    <source>
        <dbReference type="SAM" id="MobiDB-lite"/>
    </source>
</evidence>
<feature type="compositionally biased region" description="Low complexity" evidence="14">
    <location>
        <begin position="186"/>
        <end position="202"/>
    </location>
</feature>
<dbReference type="GO" id="GO:0008270">
    <property type="term" value="F:zinc ion binding"/>
    <property type="evidence" value="ECO:0007669"/>
    <property type="project" value="UniProtKB-KW"/>
</dbReference>
<evidence type="ECO:0000256" key="1">
    <source>
        <dbReference type="ARBA" id="ARBA00000900"/>
    </source>
</evidence>
<evidence type="ECO:0000313" key="17">
    <source>
        <dbReference type="EMBL" id="KAJ6816763.1"/>
    </source>
</evidence>
<evidence type="ECO:0000256" key="11">
    <source>
        <dbReference type="ARBA" id="ARBA00022989"/>
    </source>
</evidence>
<comment type="subcellular location">
    <subcellularLocation>
        <location evidence="2">Membrane</location>
        <topology evidence="2">Single-pass membrane protein</topology>
    </subcellularLocation>
</comment>
<evidence type="ECO:0000256" key="4">
    <source>
        <dbReference type="ARBA" id="ARBA00012483"/>
    </source>
</evidence>
<evidence type="ECO:0000256" key="3">
    <source>
        <dbReference type="ARBA" id="ARBA00004906"/>
    </source>
</evidence>
<protein>
    <recommendedName>
        <fullName evidence="4">RING-type E3 ubiquitin transferase</fullName>
        <ecNumber evidence="4">2.3.2.27</ecNumber>
    </recommendedName>
</protein>
<organism evidence="17 18">
    <name type="scientific">Iris pallida</name>
    <name type="common">Sweet iris</name>
    <dbReference type="NCBI Taxonomy" id="29817"/>
    <lineage>
        <taxon>Eukaryota</taxon>
        <taxon>Viridiplantae</taxon>
        <taxon>Streptophyta</taxon>
        <taxon>Embryophyta</taxon>
        <taxon>Tracheophyta</taxon>
        <taxon>Spermatophyta</taxon>
        <taxon>Magnoliopsida</taxon>
        <taxon>Liliopsida</taxon>
        <taxon>Asparagales</taxon>
        <taxon>Iridaceae</taxon>
        <taxon>Iridoideae</taxon>
        <taxon>Irideae</taxon>
        <taxon>Iris</taxon>
    </lineage>
</organism>
<dbReference type="EC" id="2.3.2.27" evidence="4"/>
<accession>A0AAX6FKF9</accession>
<dbReference type="GO" id="GO:0061630">
    <property type="term" value="F:ubiquitin protein ligase activity"/>
    <property type="evidence" value="ECO:0007669"/>
    <property type="project" value="UniProtKB-EC"/>
</dbReference>